<dbReference type="PANTHER" id="PTHR35526:SF3">
    <property type="entry name" value="ANTI-SIGMA-F FACTOR RSBW"/>
    <property type="match status" value="1"/>
</dbReference>
<keyword evidence="3" id="KW-0547">Nucleotide-binding</keyword>
<reference evidence="3 4" key="1">
    <citation type="journal article" date="2019" name="Int. J. Syst. Evol. Microbiol.">
        <title>The Global Catalogue of Microorganisms (GCM) 10K type strain sequencing project: providing services to taxonomists for standard genome sequencing and annotation.</title>
        <authorList>
            <consortium name="The Broad Institute Genomics Platform"/>
            <consortium name="The Broad Institute Genome Sequencing Center for Infectious Disease"/>
            <person name="Wu L."/>
            <person name="Ma J."/>
        </authorList>
    </citation>
    <scope>NUCLEOTIDE SEQUENCE [LARGE SCALE GENOMIC DNA]</scope>
    <source>
        <strain evidence="3 4">JCM 11756</strain>
    </source>
</reference>
<keyword evidence="4" id="KW-1185">Reference proteome</keyword>
<organism evidence="3 4">
    <name type="scientific">Streptomyces thermospinosisporus</name>
    <dbReference type="NCBI Taxonomy" id="161482"/>
    <lineage>
        <taxon>Bacteria</taxon>
        <taxon>Bacillati</taxon>
        <taxon>Actinomycetota</taxon>
        <taxon>Actinomycetes</taxon>
        <taxon>Kitasatosporales</taxon>
        <taxon>Streptomycetaceae</taxon>
        <taxon>Streptomyces</taxon>
    </lineage>
</organism>
<dbReference type="PANTHER" id="PTHR35526">
    <property type="entry name" value="ANTI-SIGMA-F FACTOR RSBW-RELATED"/>
    <property type="match status" value="1"/>
</dbReference>
<dbReference type="Proteomes" id="UP001500973">
    <property type="component" value="Unassembled WGS sequence"/>
</dbReference>
<dbReference type="Gene3D" id="3.30.565.10">
    <property type="entry name" value="Histidine kinase-like ATPase, C-terminal domain"/>
    <property type="match status" value="1"/>
</dbReference>
<dbReference type="InterPro" id="IPR050267">
    <property type="entry name" value="Anti-sigma-factor_SerPK"/>
</dbReference>
<evidence type="ECO:0000313" key="3">
    <source>
        <dbReference type="EMBL" id="GAA1422836.1"/>
    </source>
</evidence>
<dbReference type="SUPFAM" id="SSF55874">
    <property type="entry name" value="ATPase domain of HSP90 chaperone/DNA topoisomerase II/histidine kinase"/>
    <property type="match status" value="1"/>
</dbReference>
<keyword evidence="3" id="KW-0067">ATP-binding</keyword>
<keyword evidence="1" id="KW-0723">Serine/threonine-protein kinase</keyword>
<evidence type="ECO:0000256" key="1">
    <source>
        <dbReference type="ARBA" id="ARBA00022527"/>
    </source>
</evidence>
<keyword evidence="1" id="KW-0418">Kinase</keyword>
<dbReference type="GO" id="GO:0005524">
    <property type="term" value="F:ATP binding"/>
    <property type="evidence" value="ECO:0007669"/>
    <property type="project" value="UniProtKB-KW"/>
</dbReference>
<evidence type="ECO:0000259" key="2">
    <source>
        <dbReference type="Pfam" id="PF13581"/>
    </source>
</evidence>
<evidence type="ECO:0000313" key="4">
    <source>
        <dbReference type="Proteomes" id="UP001500973"/>
    </source>
</evidence>
<dbReference type="CDD" id="cd16936">
    <property type="entry name" value="HATPase_RsbW-like"/>
    <property type="match status" value="1"/>
</dbReference>
<protein>
    <submittedName>
        <fullName evidence="3">ATP-binding protein</fullName>
    </submittedName>
</protein>
<dbReference type="Pfam" id="PF13581">
    <property type="entry name" value="HATPase_c_2"/>
    <property type="match status" value="1"/>
</dbReference>
<keyword evidence="1" id="KW-0808">Transferase</keyword>
<sequence length="156" mass="16340">MFRAHGGAKVVPDGDKVLNGARAQRGVGGTGVSVTFEHADFPVAEARRFALRFLAGLPASGPPVPPRTAEAVQLVVSELVTNAIKYGSPPVELSLTVAQGMLSITVRDGERVMPTQRAADPTRVGQHGLEIVAALSQDIDIQGEPNGKRVTARIAL</sequence>
<gene>
    <name evidence="3" type="ORF">GCM10009601_24960</name>
</gene>
<dbReference type="InterPro" id="IPR036890">
    <property type="entry name" value="HATPase_C_sf"/>
</dbReference>
<comment type="caution">
    <text evidence="3">The sequence shown here is derived from an EMBL/GenBank/DDBJ whole genome shotgun (WGS) entry which is preliminary data.</text>
</comment>
<dbReference type="EMBL" id="BAAAIZ010000032">
    <property type="protein sequence ID" value="GAA1422836.1"/>
    <property type="molecule type" value="Genomic_DNA"/>
</dbReference>
<name>A0ABN1YUA6_9ACTN</name>
<accession>A0ABN1YUA6</accession>
<proteinExistence type="predicted"/>
<dbReference type="InterPro" id="IPR003594">
    <property type="entry name" value="HATPase_dom"/>
</dbReference>
<feature type="domain" description="Histidine kinase/HSP90-like ATPase" evidence="2">
    <location>
        <begin position="50"/>
        <end position="153"/>
    </location>
</feature>